<proteinExistence type="predicted"/>
<reference evidence="1 2" key="1">
    <citation type="submission" date="2017-12" db="EMBL/GenBank/DDBJ databases">
        <authorList>
            <person name="Pombert J.-F."/>
            <person name="Haag K.L."/>
            <person name="Ebert D."/>
        </authorList>
    </citation>
    <scope>NUCLEOTIDE SEQUENCE [LARGE SCALE GENOMIC DNA]</scope>
    <source>
        <strain evidence="1">IL-BN-2</strain>
    </source>
</reference>
<protein>
    <submittedName>
        <fullName evidence="1">Uncharacterized protein</fullName>
    </submittedName>
</protein>
<evidence type="ECO:0000313" key="2">
    <source>
        <dbReference type="Proteomes" id="UP000293045"/>
    </source>
</evidence>
<dbReference type="EMBL" id="PIXR01000229">
    <property type="protein sequence ID" value="TBU08073.1"/>
    <property type="molecule type" value="Genomic_DNA"/>
</dbReference>
<comment type="caution">
    <text evidence="1">The sequence shown here is derived from an EMBL/GenBank/DDBJ whole genome shotgun (WGS) entry which is preliminary data.</text>
</comment>
<sequence>MVETGNFYKISVIYLFFLDKNMVSIHVYIYENLYEDLKISIIKIAEIFLSIGGIKSNEFSPSGLFLGVNETANHKKKSNNFGLYRESNSGSEIKREILIGLMHVMRISSDPGTVTSSCMHPMEKKKSYTTENMNGCYGKGSEMFNIISER</sequence>
<organism evidence="1 2">
    <name type="scientific">Hamiltosporidium magnivora</name>
    <dbReference type="NCBI Taxonomy" id="148818"/>
    <lineage>
        <taxon>Eukaryota</taxon>
        <taxon>Fungi</taxon>
        <taxon>Fungi incertae sedis</taxon>
        <taxon>Microsporidia</taxon>
        <taxon>Dubosqiidae</taxon>
        <taxon>Hamiltosporidium</taxon>
    </lineage>
</organism>
<dbReference type="VEuPathDB" id="MicrosporidiaDB:CWI39_0229p0010"/>
<dbReference type="Proteomes" id="UP000293045">
    <property type="component" value="Unassembled WGS sequence"/>
</dbReference>
<evidence type="ECO:0000313" key="1">
    <source>
        <dbReference type="EMBL" id="TBU08073.1"/>
    </source>
</evidence>
<gene>
    <name evidence="1" type="ORF">CWI39_0229p0010</name>
</gene>
<accession>A0A4Q9LIR7</accession>
<dbReference type="AlphaFoldDB" id="A0A4Q9LIR7"/>
<name>A0A4Q9LIR7_9MICR</name>